<evidence type="ECO:0000256" key="1">
    <source>
        <dbReference type="SAM" id="Phobius"/>
    </source>
</evidence>
<accession>A0A562V246</accession>
<name>A0A562V246_9ACTN</name>
<keyword evidence="1" id="KW-1133">Transmembrane helix</keyword>
<protein>
    <recommendedName>
        <fullName evidence="4">Secreted protein</fullName>
    </recommendedName>
</protein>
<comment type="caution">
    <text evidence="2">The sequence shown here is derived from an EMBL/GenBank/DDBJ whole genome shotgun (WGS) entry which is preliminary data.</text>
</comment>
<keyword evidence="3" id="KW-1185">Reference proteome</keyword>
<dbReference type="OrthoDB" id="128043at2"/>
<reference evidence="2 3" key="1">
    <citation type="journal article" date="2013" name="Stand. Genomic Sci.">
        <title>Genomic Encyclopedia of Type Strains, Phase I: The one thousand microbial genomes (KMG-I) project.</title>
        <authorList>
            <person name="Kyrpides N.C."/>
            <person name="Woyke T."/>
            <person name="Eisen J.A."/>
            <person name="Garrity G."/>
            <person name="Lilburn T.G."/>
            <person name="Beck B.J."/>
            <person name="Whitman W.B."/>
            <person name="Hugenholtz P."/>
            <person name="Klenk H.P."/>
        </authorList>
    </citation>
    <scope>NUCLEOTIDE SEQUENCE [LARGE SCALE GENOMIC DNA]</scope>
    <source>
        <strain evidence="2 3">DSM 45044</strain>
    </source>
</reference>
<evidence type="ECO:0000313" key="3">
    <source>
        <dbReference type="Proteomes" id="UP000321617"/>
    </source>
</evidence>
<keyword evidence="1" id="KW-0472">Membrane</keyword>
<dbReference type="AlphaFoldDB" id="A0A562V246"/>
<feature type="transmembrane region" description="Helical" evidence="1">
    <location>
        <begin position="12"/>
        <end position="30"/>
    </location>
</feature>
<dbReference type="RefSeq" id="WP_147138568.1">
    <property type="nucleotide sequence ID" value="NZ_BAABIJ010000002.1"/>
</dbReference>
<organism evidence="2 3">
    <name type="scientific">Stackebrandtia albiflava</name>
    <dbReference type="NCBI Taxonomy" id="406432"/>
    <lineage>
        <taxon>Bacteria</taxon>
        <taxon>Bacillati</taxon>
        <taxon>Actinomycetota</taxon>
        <taxon>Actinomycetes</taxon>
        <taxon>Glycomycetales</taxon>
        <taxon>Glycomycetaceae</taxon>
        <taxon>Stackebrandtia</taxon>
    </lineage>
</organism>
<gene>
    <name evidence="2" type="ORF">LX16_2630</name>
</gene>
<evidence type="ECO:0008006" key="4">
    <source>
        <dbReference type="Google" id="ProtNLM"/>
    </source>
</evidence>
<evidence type="ECO:0000313" key="2">
    <source>
        <dbReference type="EMBL" id="TWJ11892.1"/>
    </source>
</evidence>
<dbReference type="EMBL" id="VLLL01000006">
    <property type="protein sequence ID" value="TWJ11892.1"/>
    <property type="molecule type" value="Genomic_DNA"/>
</dbReference>
<keyword evidence="1" id="KW-0812">Transmembrane</keyword>
<proteinExistence type="predicted"/>
<sequence length="303" mass="32277">MRSVIDPALRRWLPLVSAVTFVALLLGVAVGRLTGPVTEPGAAADPGDEAAVAEDGHIHPVPGQTDAAGPAAAVTGQSMSASGYTLIPQAREFDAGDDTPLRFHIADSYGTPVTSFTEIHEAPMHLFVMRRDLSGYQHLHPTMDDDGTWTATPEWAASGPWRIITDFAVAEGDTTIPITLGVDVSVPGEYRAADLPPAEDVVRVDGFEVTMEFAPEVAVSSPLLLRVTRDGEPAELEPYLGAVGHLVVLRDGDLGFLHVHPDDGGGDALRFWTTIPSQGDYRAHFDFKVDGQVHTAGFTLSIP</sequence>
<dbReference type="Proteomes" id="UP000321617">
    <property type="component" value="Unassembled WGS sequence"/>
</dbReference>